<organism evidence="5 6">
    <name type="scientific">[Clostridium] aminophilum</name>
    <dbReference type="NCBI Taxonomy" id="1526"/>
    <lineage>
        <taxon>Bacteria</taxon>
        <taxon>Bacillati</taxon>
        <taxon>Bacillota</taxon>
        <taxon>Clostridia</taxon>
        <taxon>Lachnospirales</taxon>
        <taxon>Lachnospiraceae</taxon>
    </lineage>
</organism>
<evidence type="ECO:0000256" key="1">
    <source>
        <dbReference type="ARBA" id="ARBA00001964"/>
    </source>
</evidence>
<dbReference type="Gene3D" id="3.40.50.970">
    <property type="match status" value="1"/>
</dbReference>
<dbReference type="Pfam" id="PF00456">
    <property type="entry name" value="Transketolase_N"/>
    <property type="match status" value="1"/>
</dbReference>
<evidence type="ECO:0000259" key="4">
    <source>
        <dbReference type="Pfam" id="PF00456"/>
    </source>
</evidence>
<comment type="cofactor">
    <cofactor evidence="1">
        <name>thiamine diphosphate</name>
        <dbReference type="ChEBI" id="CHEBI:58937"/>
    </cofactor>
</comment>
<gene>
    <name evidence="5" type="ORF">SAMN02910262_02058</name>
</gene>
<proteinExistence type="inferred from homology"/>
<name>A0A1I6JX58_9FIRM</name>
<evidence type="ECO:0000313" key="6">
    <source>
        <dbReference type="Proteomes" id="UP000214760"/>
    </source>
</evidence>
<keyword evidence="3" id="KW-0786">Thiamine pyrophosphate</keyword>
<comment type="similarity">
    <text evidence="2">Belongs to the transketolase family.</text>
</comment>
<dbReference type="PANTHER" id="PTHR47514:SF1">
    <property type="entry name" value="TRANSKETOLASE N-TERMINAL SECTION-RELATED"/>
    <property type="match status" value="1"/>
</dbReference>
<dbReference type="CDD" id="cd02012">
    <property type="entry name" value="TPP_TK"/>
    <property type="match status" value="1"/>
</dbReference>
<sequence>MNHNYFTDEDVKRLEAQAIQTRTDIIRMVGRAGAGHPGGSLSSSDMITALYFHVMNIDPKNPQWADRDRFVLSKGHSCPALYSALARRGFFDPAELDHLREYGAMLQGHPDMHDTPGIDISTGSLGNGLAVGVGMALSGRIHHQDYMTYVLLGDGELQEGLNWEAAMAASHHDLKNLVAIVDCNGVQINGWVNEIMTVEPIGDKWRAFGWNVVEVNGHNMKDILTALHTARTMRHPTVILMRTVKGRGVSFMEDDSAWHGKAPDEAQMAEALAQISKGGVV</sequence>
<dbReference type="RefSeq" id="WP_031473672.1">
    <property type="nucleotide sequence ID" value="NZ_FOZC01000012.1"/>
</dbReference>
<protein>
    <submittedName>
        <fullName evidence="5">Transketolase</fullName>
    </submittedName>
</protein>
<dbReference type="InterPro" id="IPR005474">
    <property type="entry name" value="Transketolase_N"/>
</dbReference>
<dbReference type="Proteomes" id="UP000214760">
    <property type="component" value="Unassembled WGS sequence"/>
</dbReference>
<dbReference type="InterPro" id="IPR029061">
    <property type="entry name" value="THDP-binding"/>
</dbReference>
<dbReference type="SUPFAM" id="SSF52518">
    <property type="entry name" value="Thiamin diphosphate-binding fold (THDP-binding)"/>
    <property type="match status" value="1"/>
</dbReference>
<evidence type="ECO:0000313" key="5">
    <source>
        <dbReference type="EMBL" id="SFR83575.1"/>
    </source>
</evidence>
<dbReference type="AlphaFoldDB" id="A0A1I6JX58"/>
<feature type="domain" description="Transketolase N-terminal" evidence="4">
    <location>
        <begin position="22"/>
        <end position="270"/>
    </location>
</feature>
<evidence type="ECO:0000256" key="2">
    <source>
        <dbReference type="ARBA" id="ARBA00007131"/>
    </source>
</evidence>
<accession>A0A1I6JX58</accession>
<dbReference type="PANTHER" id="PTHR47514">
    <property type="entry name" value="TRANSKETOLASE N-TERMINAL SECTION-RELATED"/>
    <property type="match status" value="1"/>
</dbReference>
<evidence type="ECO:0000256" key="3">
    <source>
        <dbReference type="ARBA" id="ARBA00023052"/>
    </source>
</evidence>
<dbReference type="EMBL" id="FOZC01000012">
    <property type="protein sequence ID" value="SFR83575.1"/>
    <property type="molecule type" value="Genomic_DNA"/>
</dbReference>
<reference evidence="5 6" key="1">
    <citation type="submission" date="2016-10" db="EMBL/GenBank/DDBJ databases">
        <authorList>
            <person name="de Groot N.N."/>
        </authorList>
    </citation>
    <scope>NUCLEOTIDE SEQUENCE [LARGE SCALE GENOMIC DNA]</scope>
    <source>
        <strain evidence="5 6">F</strain>
    </source>
</reference>